<protein>
    <recommendedName>
        <fullName evidence="4">Fimbrillin family protein</fullName>
    </recommendedName>
</protein>
<keyword evidence="1" id="KW-0732">Signal</keyword>
<feature type="chain" id="PRO_5028887705" description="Fimbrillin family protein" evidence="1">
    <location>
        <begin position="26"/>
        <end position="602"/>
    </location>
</feature>
<dbReference type="RefSeq" id="WP_182330453.1">
    <property type="nucleotide sequence ID" value="NZ_CP058555.1"/>
</dbReference>
<evidence type="ECO:0000256" key="1">
    <source>
        <dbReference type="SAM" id="SignalP"/>
    </source>
</evidence>
<dbReference type="Proteomes" id="UP000515450">
    <property type="component" value="Chromosome"/>
</dbReference>
<gene>
    <name evidence="2" type="ORF">HS960_19655</name>
</gene>
<organism evidence="2 3">
    <name type="scientific">Sphingobacterium paramultivorum</name>
    <dbReference type="NCBI Taxonomy" id="2886510"/>
    <lineage>
        <taxon>Bacteria</taxon>
        <taxon>Pseudomonadati</taxon>
        <taxon>Bacteroidota</taxon>
        <taxon>Sphingobacteriia</taxon>
        <taxon>Sphingobacteriales</taxon>
        <taxon>Sphingobacteriaceae</taxon>
        <taxon>Sphingobacterium</taxon>
    </lineage>
</organism>
<evidence type="ECO:0008006" key="4">
    <source>
        <dbReference type="Google" id="ProtNLM"/>
    </source>
</evidence>
<reference evidence="2 3" key="1">
    <citation type="journal article" date="2020" name="G3 (Bethesda)">
        <title>CeMbio - The Caenorhabditis elegans Microbiome Resource.</title>
        <authorList>
            <person name="Dirksen P."/>
            <person name="Assie A."/>
            <person name="Zimmermann J."/>
            <person name="Zhang F."/>
            <person name="Tietje A.M."/>
            <person name="Marsh S.A."/>
            <person name="Felix M.A."/>
            <person name="Shapira M."/>
            <person name="Kaleta C."/>
            <person name="Schulenburg H."/>
            <person name="Samuel B."/>
        </authorList>
    </citation>
    <scope>NUCLEOTIDE SEQUENCE [LARGE SCALE GENOMIC DNA]</scope>
    <source>
        <strain evidence="2 3">BIGb0170</strain>
    </source>
</reference>
<feature type="signal peptide" evidence="1">
    <location>
        <begin position="1"/>
        <end position="25"/>
    </location>
</feature>
<evidence type="ECO:0000313" key="2">
    <source>
        <dbReference type="EMBL" id="QMV69731.1"/>
    </source>
</evidence>
<dbReference type="EMBL" id="CP058555">
    <property type="protein sequence ID" value="QMV69731.1"/>
    <property type="molecule type" value="Genomic_DNA"/>
</dbReference>
<keyword evidence="3" id="KW-1185">Reference proteome</keyword>
<evidence type="ECO:0000313" key="3">
    <source>
        <dbReference type="Proteomes" id="UP000515450"/>
    </source>
</evidence>
<accession>A0A7G5E6V6</accession>
<sequence length="602" mass="63717">MNFSTIRKANWVVATVLLATSGMLATSCSKERGAAVEQADNHEGTNIVLSIKGINEGSDNTVKQASNNSKSSKLQVESFGDVDVVSAVDNNVPFKAAASDAVQSRNADGTVAAASTGLRAAALDNGVTYRVYLFSADGTQLLSSKQYSVSGTDLTIPVTHGTTYKWVALSYNNTDAIPDITVANPTLQLPENKDVLYASGSITIPTTPGTDVSLPITFAHKYSRIAIELNTMGVFGNMVSGNLAVSNLALRSAALNVATGALTPSATTFAPTLNWASFTNIDPTYSDAKIAYVYTAGTTALNNVTVSVTNLAIKHADNVDRTFATTAPINISFNVTPVLGNSHRLLANIVESPLTSTGSTVKWSRSNLYYTAGHNPYRFFANNKQRSEANSYFAYGAILPGQFQSMTAYADPCAQVYPQGLWRKPSHADFSTTAYVSSNALLTDVLQNITDLLIGTKAPNSSPSPTSGSTTGNYIQYTTTSGTGNSAFDAASNNLRFYYNGQLARVNVLDPNFLTLDLTAIQALLGLSYGREAALWTSDPPNSILGLVNLGTWGYLAVTKQPLLTGRIATAQGTAELLSTVSLLGINVASSSLKNVRCVRTN</sequence>
<dbReference type="AlphaFoldDB" id="A0A7G5E6V6"/>
<dbReference type="PROSITE" id="PS51257">
    <property type="entry name" value="PROKAR_LIPOPROTEIN"/>
    <property type="match status" value="1"/>
</dbReference>
<name>A0A7G5E6V6_9SPHI</name>
<proteinExistence type="predicted"/>